<dbReference type="NCBIfam" id="TIGR01537">
    <property type="entry name" value="portal_HK97"/>
    <property type="match status" value="1"/>
</dbReference>
<dbReference type="Proteomes" id="UP001515641">
    <property type="component" value="Unassembled WGS sequence"/>
</dbReference>
<protein>
    <submittedName>
        <fullName evidence="1">Phage portal protein</fullName>
    </submittedName>
</protein>
<evidence type="ECO:0000313" key="1">
    <source>
        <dbReference type="EMBL" id="NHR08017.1"/>
    </source>
</evidence>
<sequence>MSLSFKSMWPFGRKSAVADANAALVAGFLKGYASKTGAVVTPSTVMRVSTCFACVRNISEDMAKLPLHLYKRLPRGKERAVKHPLYPLLRSTPNSWQTSFEFVQMLTAHMLLRGNGYARIVRGYGGRVLELLPLQTGRMRVKQLENFELSYGYADSRGRVVQLDPPDVLHLRGLTLDGVVGVTPIEYAREAFGLALAAEEHGSRMFGGRVTGPGVLKHPGKLSDPAFKRLQESWRENGGLENADAPVILEEGLVWESLGLKLSDLQFLETRKYQGEEVARLYRMPPHKVGIMDKATFSNIENQSQEYVTDTLLPWALRWEQALARDVLTEQERQDFYASFLFNNLLRGDTKTRGEFYRSLHGVGALSANDILEMEDMDTYEGGDMRFVPLNMVPVDMAREAAIRKGGGSGAGS</sequence>
<dbReference type="RefSeq" id="WP_166453722.1">
    <property type="nucleotide sequence ID" value="NZ_JAAOMA010000047.1"/>
</dbReference>
<dbReference type="EMBL" id="JAAOMA010000047">
    <property type="protein sequence ID" value="NHR08017.1"/>
    <property type="molecule type" value="Genomic_DNA"/>
</dbReference>
<evidence type="ECO:0000313" key="2">
    <source>
        <dbReference type="Proteomes" id="UP001515641"/>
    </source>
</evidence>
<dbReference type="InterPro" id="IPR006944">
    <property type="entry name" value="Phage/GTA_portal"/>
</dbReference>
<dbReference type="InterPro" id="IPR006427">
    <property type="entry name" value="Portal_HK97"/>
</dbReference>
<name>A0ABX0L869_9NEIS</name>
<comment type="caution">
    <text evidence="1">The sequence shown here is derived from an EMBL/GenBank/DDBJ whole genome shotgun (WGS) entry which is preliminary data.</text>
</comment>
<gene>
    <name evidence="1" type="ORF">HA052_22770</name>
</gene>
<proteinExistence type="predicted"/>
<keyword evidence="2" id="KW-1185">Reference proteome</keyword>
<reference evidence="1 2" key="1">
    <citation type="submission" date="2020-03" db="EMBL/GenBank/DDBJ databases">
        <title>Draft genome sequence of environmentally isolated cultures.</title>
        <authorList>
            <person name="Wilson H.S."/>
            <person name="De Leon M.E."/>
        </authorList>
    </citation>
    <scope>NUCLEOTIDE SEQUENCE [LARGE SCALE GENOMIC DNA]</scope>
    <source>
        <strain evidence="1 2">HSC-31F16</strain>
    </source>
</reference>
<accession>A0ABX0L869</accession>
<dbReference type="Pfam" id="PF04860">
    <property type="entry name" value="Phage_portal"/>
    <property type="match status" value="1"/>
</dbReference>
<organism evidence="1 2">
    <name type="scientific">Chromobacterium fluminis</name>
    <dbReference type="NCBI Taxonomy" id="3044269"/>
    <lineage>
        <taxon>Bacteria</taxon>
        <taxon>Pseudomonadati</taxon>
        <taxon>Pseudomonadota</taxon>
        <taxon>Betaproteobacteria</taxon>
        <taxon>Neisseriales</taxon>
        <taxon>Chromobacteriaceae</taxon>
        <taxon>Chromobacterium</taxon>
    </lineage>
</organism>